<name>A0A4R4NHA3_9ACTN</name>
<dbReference type="InterPro" id="IPR046919">
    <property type="entry name" value="ABC-3C_CTD10"/>
</dbReference>
<feature type="domain" description="DUF2326" evidence="2">
    <location>
        <begin position="297"/>
        <end position="431"/>
    </location>
</feature>
<reference evidence="4 5" key="1">
    <citation type="submission" date="2019-03" db="EMBL/GenBank/DDBJ databases">
        <title>Draft genome sequences of novel Actinobacteria.</title>
        <authorList>
            <person name="Sahin N."/>
            <person name="Ay H."/>
            <person name="Saygin H."/>
        </authorList>
    </citation>
    <scope>NUCLEOTIDE SEQUENCE [LARGE SCALE GENOMIC DNA]</scope>
    <source>
        <strain evidence="4 5">DSM 45347</strain>
    </source>
</reference>
<keyword evidence="5" id="KW-1185">Reference proteome</keyword>
<feature type="coiled-coil region" evidence="1">
    <location>
        <begin position="185"/>
        <end position="276"/>
    </location>
</feature>
<dbReference type="InterPro" id="IPR018760">
    <property type="entry name" value="DUF2326"/>
</dbReference>
<feature type="domain" description="ABC-three component systems C-terminal" evidence="3">
    <location>
        <begin position="140"/>
        <end position="257"/>
    </location>
</feature>
<evidence type="ECO:0000256" key="1">
    <source>
        <dbReference type="SAM" id="Coils"/>
    </source>
</evidence>
<dbReference type="RefSeq" id="WP_131944153.1">
    <property type="nucleotide sequence ID" value="NZ_BAAAMX010000078.1"/>
</dbReference>
<evidence type="ECO:0000313" key="4">
    <source>
        <dbReference type="EMBL" id="TDC06757.1"/>
    </source>
</evidence>
<dbReference type="EMBL" id="SMJW01000259">
    <property type="protein sequence ID" value="TDC06757.1"/>
    <property type="molecule type" value="Genomic_DNA"/>
</dbReference>
<dbReference type="Pfam" id="PF10088">
    <property type="entry name" value="DUF2326"/>
    <property type="match status" value="1"/>
</dbReference>
<protein>
    <submittedName>
        <fullName evidence="4">DUF2326 domain-containing protein</fullName>
    </submittedName>
</protein>
<evidence type="ECO:0000259" key="2">
    <source>
        <dbReference type="Pfam" id="PF10088"/>
    </source>
</evidence>
<gene>
    <name evidence="4" type="ORF">E1284_33360</name>
</gene>
<dbReference type="Proteomes" id="UP000295431">
    <property type="component" value="Unassembled WGS sequence"/>
</dbReference>
<dbReference type="OrthoDB" id="7314834at2"/>
<dbReference type="AlphaFoldDB" id="A0A4R4NHA3"/>
<feature type="coiled-coil region" evidence="1">
    <location>
        <begin position="75"/>
        <end position="125"/>
    </location>
</feature>
<comment type="caution">
    <text evidence="4">The sequence shown here is derived from an EMBL/GenBank/DDBJ whole genome shotgun (WGS) entry which is preliminary data.</text>
</comment>
<organism evidence="4 5">
    <name type="scientific">Actinomadura bangladeshensis</name>
    <dbReference type="NCBI Taxonomy" id="453573"/>
    <lineage>
        <taxon>Bacteria</taxon>
        <taxon>Bacillati</taxon>
        <taxon>Actinomycetota</taxon>
        <taxon>Actinomycetes</taxon>
        <taxon>Streptosporangiales</taxon>
        <taxon>Thermomonosporaceae</taxon>
        <taxon>Actinomadura</taxon>
    </lineage>
</organism>
<keyword evidence="1" id="KW-0175">Coiled coil</keyword>
<evidence type="ECO:0000313" key="5">
    <source>
        <dbReference type="Proteomes" id="UP000295431"/>
    </source>
</evidence>
<sequence>MLSFAIRRGLDGLLSPTGTHARQSPHDAMVNLSHLFGLDVGLAEQYRTLATQDSTRKKLVQAAKDPVWGKIVGRSAELRGEIGAVEQRVRELQEQAKGFRVLPEYENIRAEADELEQEIRRLRDQDTVDRHNLLEMREAATDVAEPDDRYLEEAYEQLGVLMGQEVRRRFDDVRAFHQTVVRNRERQLREEVARVEERLTERARERERLGERQSALLTMLSEGGALDALTALQHVLAQEQARLEALRHRFQAAQTLEASRREIEGKRIELETATAEDLEYRAAVTDEANRLFNVYARRLYSDARTPYLAFTPGKQKIQIEAHIDTDNSRGVHNMVIFCFDLALAVLAHRGRRGPDFLVHDSHLYDGVDARQLAAALALGAEVTEEEGMQYIVTMNSDDLTKAESEGFTPTGHVLEPHLTDQPDGGLFGFRF</sequence>
<proteinExistence type="predicted"/>
<dbReference type="Pfam" id="PF20275">
    <property type="entry name" value="CTD10"/>
    <property type="match status" value="1"/>
</dbReference>
<accession>A0A4R4NHA3</accession>
<evidence type="ECO:0000259" key="3">
    <source>
        <dbReference type="Pfam" id="PF20275"/>
    </source>
</evidence>